<dbReference type="OrthoDB" id="55481at2759"/>
<accession>A0A1E7EV98</accession>
<name>A0A1E7EV98_9STRA</name>
<keyword evidence="2" id="KW-1185">Reference proteome</keyword>
<evidence type="ECO:0000313" key="1">
    <source>
        <dbReference type="EMBL" id="OEU09786.1"/>
    </source>
</evidence>
<organism evidence="1 2">
    <name type="scientific">Fragilariopsis cylindrus CCMP1102</name>
    <dbReference type="NCBI Taxonomy" id="635003"/>
    <lineage>
        <taxon>Eukaryota</taxon>
        <taxon>Sar</taxon>
        <taxon>Stramenopiles</taxon>
        <taxon>Ochrophyta</taxon>
        <taxon>Bacillariophyta</taxon>
        <taxon>Bacillariophyceae</taxon>
        <taxon>Bacillariophycidae</taxon>
        <taxon>Bacillariales</taxon>
        <taxon>Bacillariaceae</taxon>
        <taxon>Fragilariopsis</taxon>
    </lineage>
</organism>
<dbReference type="Proteomes" id="UP000095751">
    <property type="component" value="Unassembled WGS sequence"/>
</dbReference>
<reference evidence="1 2" key="1">
    <citation type="submission" date="2016-09" db="EMBL/GenBank/DDBJ databases">
        <title>Extensive genetic diversity and differential bi-allelic expression allows diatom success in the polar Southern Ocean.</title>
        <authorList>
            <consortium name="DOE Joint Genome Institute"/>
            <person name="Mock T."/>
            <person name="Otillar R.P."/>
            <person name="Strauss J."/>
            <person name="Dupont C."/>
            <person name="Frickenhaus S."/>
            <person name="Maumus F."/>
            <person name="Mcmullan M."/>
            <person name="Sanges R."/>
            <person name="Schmutz J."/>
            <person name="Toseland A."/>
            <person name="Valas R."/>
            <person name="Veluchamy A."/>
            <person name="Ward B.J."/>
            <person name="Allen A."/>
            <person name="Barry K."/>
            <person name="Falciatore A."/>
            <person name="Ferrante M."/>
            <person name="Fortunato A.E."/>
            <person name="Gloeckner G."/>
            <person name="Gruber A."/>
            <person name="Hipkin R."/>
            <person name="Janech M."/>
            <person name="Kroth P."/>
            <person name="Leese F."/>
            <person name="Lindquist E."/>
            <person name="Lyon B.R."/>
            <person name="Martin J."/>
            <person name="Mayer C."/>
            <person name="Parker M."/>
            <person name="Quesneville H."/>
            <person name="Raymond J."/>
            <person name="Uhlig C."/>
            <person name="Valentin K.U."/>
            <person name="Worden A.Z."/>
            <person name="Armbrust E.V."/>
            <person name="Bowler C."/>
            <person name="Green B."/>
            <person name="Moulton V."/>
            <person name="Van Oosterhout C."/>
            <person name="Grigoriev I."/>
        </authorList>
    </citation>
    <scope>NUCLEOTIDE SEQUENCE [LARGE SCALE GENOMIC DNA]</scope>
    <source>
        <strain evidence="1 2">CCMP1102</strain>
    </source>
</reference>
<gene>
    <name evidence="1" type="ORF">FRACYDRAFT_271269</name>
</gene>
<dbReference type="EMBL" id="KV784374">
    <property type="protein sequence ID" value="OEU09786.1"/>
    <property type="molecule type" value="Genomic_DNA"/>
</dbReference>
<evidence type="ECO:0000313" key="2">
    <source>
        <dbReference type="Proteomes" id="UP000095751"/>
    </source>
</evidence>
<sequence length="203" mass="22987">MIITSPTPLSSSPASYSSLLLLKTRKSTKTQNEKSSSSSGLSSSSSVVVVSHKNKVRFNSKCYMKRIISRYDYTTDEIENCWYTKYELDQIWSNCTEGIHKHHQQQQYQHQQDIVDNDFCVRGLECTTFKRQNRQKAANAVFMEQQQYNNNRLLLGSVGGGGGCTSSSPVEESIATKYKKISYKCQLLAIAIALRDQRNAAYI</sequence>
<proteinExistence type="predicted"/>
<dbReference type="KEGG" id="fcy:FRACYDRAFT_271269"/>
<protein>
    <submittedName>
        <fullName evidence="1">Uncharacterized protein</fullName>
    </submittedName>
</protein>
<dbReference type="AlphaFoldDB" id="A0A1E7EV98"/>
<dbReference type="InParanoid" id="A0A1E7EV98"/>